<reference evidence="13" key="1">
    <citation type="journal article" date="2023" name="Mol. Phylogenet. Evol.">
        <title>Genome-scale phylogeny and comparative genomics of the fungal order Sordariales.</title>
        <authorList>
            <person name="Hensen N."/>
            <person name="Bonometti L."/>
            <person name="Westerberg I."/>
            <person name="Brannstrom I.O."/>
            <person name="Guillou S."/>
            <person name="Cros-Aarteil S."/>
            <person name="Calhoun S."/>
            <person name="Haridas S."/>
            <person name="Kuo A."/>
            <person name="Mondo S."/>
            <person name="Pangilinan J."/>
            <person name="Riley R."/>
            <person name="LaButti K."/>
            <person name="Andreopoulos B."/>
            <person name="Lipzen A."/>
            <person name="Chen C."/>
            <person name="Yan M."/>
            <person name="Daum C."/>
            <person name="Ng V."/>
            <person name="Clum A."/>
            <person name="Steindorff A."/>
            <person name="Ohm R.A."/>
            <person name="Martin F."/>
            <person name="Silar P."/>
            <person name="Natvig D.O."/>
            <person name="Lalanne C."/>
            <person name="Gautier V."/>
            <person name="Ament-Velasquez S.L."/>
            <person name="Kruys A."/>
            <person name="Hutchinson M.I."/>
            <person name="Powell A.J."/>
            <person name="Barry K."/>
            <person name="Miller A.N."/>
            <person name="Grigoriev I.V."/>
            <person name="Debuchy R."/>
            <person name="Gladieux P."/>
            <person name="Hiltunen Thoren M."/>
            <person name="Johannesson H."/>
        </authorList>
    </citation>
    <scope>NUCLEOTIDE SEQUENCE [LARGE SCALE GENOMIC DNA]</scope>
    <source>
        <strain evidence="13">CBS 284.82</strain>
    </source>
</reference>
<keyword evidence="5 9" id="KW-0378">Hydrolase</keyword>
<evidence type="ECO:0000256" key="9">
    <source>
        <dbReference type="RuleBase" id="RU367147"/>
    </source>
</evidence>
<evidence type="ECO:0000256" key="7">
    <source>
        <dbReference type="ARBA" id="ARBA00023277"/>
    </source>
</evidence>
<dbReference type="Proteomes" id="UP001303115">
    <property type="component" value="Unassembled WGS sequence"/>
</dbReference>
<dbReference type="EC" id="3.1.1.-" evidence="9"/>
<dbReference type="GO" id="GO:0030248">
    <property type="term" value="F:cellulose binding"/>
    <property type="evidence" value="ECO:0007669"/>
    <property type="project" value="InterPro"/>
</dbReference>
<keyword evidence="2 9" id="KW-0719">Serine esterase</keyword>
<dbReference type="GO" id="GO:0005576">
    <property type="term" value="C:extracellular region"/>
    <property type="evidence" value="ECO:0007669"/>
    <property type="project" value="UniProtKB-SubCell"/>
</dbReference>
<proteinExistence type="inferred from homology"/>
<keyword evidence="3 9" id="KW-0964">Secreted</keyword>
<dbReference type="EMBL" id="MU854357">
    <property type="protein sequence ID" value="KAK4041435.1"/>
    <property type="molecule type" value="Genomic_DNA"/>
</dbReference>
<feature type="region of interest" description="Disordered" evidence="10">
    <location>
        <begin position="304"/>
        <end position="325"/>
    </location>
</feature>
<dbReference type="PANTHER" id="PTHR43037:SF3">
    <property type="entry name" value="FERULOYL ESTERASE B"/>
    <property type="match status" value="1"/>
</dbReference>
<evidence type="ECO:0000256" key="4">
    <source>
        <dbReference type="ARBA" id="ARBA00022729"/>
    </source>
</evidence>
<evidence type="ECO:0000256" key="2">
    <source>
        <dbReference type="ARBA" id="ARBA00022487"/>
    </source>
</evidence>
<evidence type="ECO:0000256" key="3">
    <source>
        <dbReference type="ARBA" id="ARBA00022525"/>
    </source>
</evidence>
<dbReference type="Pfam" id="PF10503">
    <property type="entry name" value="Esterase_PHB"/>
    <property type="match status" value="1"/>
</dbReference>
<dbReference type="GO" id="GO:0052689">
    <property type="term" value="F:carboxylic ester hydrolase activity"/>
    <property type="evidence" value="ECO:0007669"/>
    <property type="project" value="UniProtKB-KW"/>
</dbReference>
<evidence type="ECO:0000256" key="10">
    <source>
        <dbReference type="SAM" id="MobiDB-lite"/>
    </source>
</evidence>
<dbReference type="InterPro" id="IPR000254">
    <property type="entry name" value="CBD"/>
</dbReference>
<dbReference type="InterPro" id="IPR029058">
    <property type="entry name" value="AB_hydrolase_fold"/>
</dbReference>
<dbReference type="PANTHER" id="PTHR43037">
    <property type="entry name" value="UNNAMED PRODUCT-RELATED"/>
    <property type="match status" value="1"/>
</dbReference>
<evidence type="ECO:0000256" key="5">
    <source>
        <dbReference type="ARBA" id="ARBA00022801"/>
    </source>
</evidence>
<evidence type="ECO:0000313" key="13">
    <source>
        <dbReference type="Proteomes" id="UP001303115"/>
    </source>
</evidence>
<evidence type="ECO:0000256" key="6">
    <source>
        <dbReference type="ARBA" id="ARBA00023180"/>
    </source>
</evidence>
<dbReference type="InterPro" id="IPR050955">
    <property type="entry name" value="Plant_Biomass_Hydrol_Est"/>
</dbReference>
<evidence type="ECO:0000313" key="12">
    <source>
        <dbReference type="EMBL" id="KAK4041435.1"/>
    </source>
</evidence>
<protein>
    <recommendedName>
        <fullName evidence="9">Carboxylic ester hydrolase</fullName>
        <ecNumber evidence="9">3.1.1.-</ecNumber>
    </recommendedName>
</protein>
<dbReference type="Gene3D" id="3.40.50.1820">
    <property type="entry name" value="alpha/beta hydrolase"/>
    <property type="match status" value="1"/>
</dbReference>
<organism evidence="12 13">
    <name type="scientific">Parachaetomium inaequale</name>
    <dbReference type="NCBI Taxonomy" id="2588326"/>
    <lineage>
        <taxon>Eukaryota</taxon>
        <taxon>Fungi</taxon>
        <taxon>Dikarya</taxon>
        <taxon>Ascomycota</taxon>
        <taxon>Pezizomycotina</taxon>
        <taxon>Sordariomycetes</taxon>
        <taxon>Sordariomycetidae</taxon>
        <taxon>Sordariales</taxon>
        <taxon>Chaetomiaceae</taxon>
        <taxon>Parachaetomium</taxon>
    </lineage>
</organism>
<keyword evidence="4 9" id="KW-0732">Signal</keyword>
<evidence type="ECO:0000256" key="1">
    <source>
        <dbReference type="ARBA" id="ARBA00004613"/>
    </source>
</evidence>
<comment type="subcellular location">
    <subcellularLocation>
        <location evidence="1 9">Secreted</location>
    </subcellularLocation>
</comment>
<dbReference type="AlphaFoldDB" id="A0AAN6ST88"/>
<feature type="chain" id="PRO_5042662975" description="Carboxylic ester hydrolase" evidence="9">
    <location>
        <begin position="20"/>
        <end position="366"/>
    </location>
</feature>
<dbReference type="NCBIfam" id="TIGR01840">
    <property type="entry name" value="esterase_phb"/>
    <property type="match status" value="1"/>
</dbReference>
<keyword evidence="13" id="KW-1185">Reference proteome</keyword>
<comment type="function">
    <text evidence="9">Esterase involved in the hydrolysis of xylan, a major structural heterogeneous polysaccharide found in plant biomass representing the second most abundant polysaccharide in the biosphere, after cellulose.</text>
</comment>
<keyword evidence="8 9" id="KW-0624">Polysaccharide degradation</keyword>
<dbReference type="InterPro" id="IPR010126">
    <property type="entry name" value="Esterase_phb"/>
</dbReference>
<dbReference type="PROSITE" id="PS51164">
    <property type="entry name" value="CBM1_2"/>
    <property type="match status" value="1"/>
</dbReference>
<evidence type="ECO:0000259" key="11">
    <source>
        <dbReference type="PROSITE" id="PS51164"/>
    </source>
</evidence>
<dbReference type="GO" id="GO:0045493">
    <property type="term" value="P:xylan catabolic process"/>
    <property type="evidence" value="ECO:0007669"/>
    <property type="project" value="UniProtKB-UniRule"/>
</dbReference>
<keyword evidence="6" id="KW-0325">Glycoprotein</keyword>
<dbReference type="SMART" id="SM00236">
    <property type="entry name" value="fCBD"/>
    <property type="match status" value="1"/>
</dbReference>
<feature type="signal peptide" evidence="9">
    <location>
        <begin position="1"/>
        <end position="19"/>
    </location>
</feature>
<keyword evidence="7 9" id="KW-0119">Carbohydrate metabolism</keyword>
<accession>A0AAN6ST88</accession>
<name>A0AAN6ST88_9PEZI</name>
<sequence length="366" mass="38576">MKFSTLASSLLALAPFSAAAEIAKRATLTQVTNFGSNPSGVRMYIYVPDKLQANPPILTAIHYCTGTANAFYTGTPYARLADQYGFIVIYPESPNDGGCWDVSSRATLTRDGGANSNSIANMVTYTIAQYKADRNRVFVAGTSSGAMMTNVMAATYPDLFKAASAYAGVAAGCFYTGTVAGWNSSCANGQSIHSQDAWAQTALNMYPGYTGSRPKMMIYHGSADSTIYPPNFNETLKQWAGVFGYTYGQPQQTLPNTPAAPYTKYVYGPNLVGVYGTGVTHNIPVNGAADMEWFGITGDGGSTNPTTTTSSVVAPGPTSSSAAPSTPTGCASARWGQCAGNGFTGCKACVSPYKCTFVNDWYSQCL</sequence>
<dbReference type="SUPFAM" id="SSF53474">
    <property type="entry name" value="alpha/beta-Hydrolases"/>
    <property type="match status" value="2"/>
</dbReference>
<feature type="domain" description="CBM1" evidence="11">
    <location>
        <begin position="330"/>
        <end position="366"/>
    </location>
</feature>
<comment type="caution">
    <text evidence="12">The sequence shown here is derived from an EMBL/GenBank/DDBJ whole genome shotgun (WGS) entry which is preliminary data.</text>
</comment>
<evidence type="ECO:0000256" key="8">
    <source>
        <dbReference type="ARBA" id="ARBA00023326"/>
    </source>
</evidence>
<gene>
    <name evidence="12" type="ORF">C8A01DRAFT_14803</name>
</gene>
<comment type="similarity">
    <text evidence="9">Belongs to the carbohydrate esterase 1 (CE1) family.</text>
</comment>
<dbReference type="Pfam" id="PF00734">
    <property type="entry name" value="CBM_1"/>
    <property type="match status" value="1"/>
</dbReference>